<keyword evidence="3" id="KW-0238">DNA-binding</keyword>
<dbReference type="PANTHER" id="PTHR30118:SF15">
    <property type="entry name" value="TRANSCRIPTIONAL REGULATORY PROTEIN"/>
    <property type="match status" value="1"/>
</dbReference>
<evidence type="ECO:0000313" key="7">
    <source>
        <dbReference type="Proteomes" id="UP000266091"/>
    </source>
</evidence>
<evidence type="ECO:0000256" key="2">
    <source>
        <dbReference type="ARBA" id="ARBA00023015"/>
    </source>
</evidence>
<name>A0A388SHI1_9BURK</name>
<protein>
    <submittedName>
        <fullName evidence="6">LysR family transcriptional regulator</fullName>
    </submittedName>
</protein>
<dbReference type="GO" id="GO:0003677">
    <property type="term" value="F:DNA binding"/>
    <property type="evidence" value="ECO:0007669"/>
    <property type="project" value="UniProtKB-KW"/>
</dbReference>
<dbReference type="Gene3D" id="1.10.10.10">
    <property type="entry name" value="Winged helix-like DNA-binding domain superfamily/Winged helix DNA-binding domain"/>
    <property type="match status" value="1"/>
</dbReference>
<evidence type="ECO:0000256" key="4">
    <source>
        <dbReference type="ARBA" id="ARBA00023163"/>
    </source>
</evidence>
<reference evidence="6 7" key="1">
    <citation type="journal article" date="2018" name="Int. J. Syst. Evol. Microbiol.">
        <title>Mesosutterella multiformis gen. nov., sp. nov., a member of the family Sutterellaceae and Sutterella megalosphaeroides sp. nov., isolated from human faeces.</title>
        <authorList>
            <person name="Sakamoto M."/>
            <person name="Ikeyama N."/>
            <person name="Kunihiro T."/>
            <person name="Iino T."/>
            <person name="Yuki M."/>
            <person name="Ohkuma M."/>
        </authorList>
    </citation>
    <scope>NUCLEOTIDE SEQUENCE [LARGE SCALE GENOMIC DNA]</scope>
    <source>
        <strain evidence="6 7">4NBBH2</strain>
    </source>
</reference>
<evidence type="ECO:0000313" key="6">
    <source>
        <dbReference type="EMBL" id="GBO94881.1"/>
    </source>
</evidence>
<dbReference type="InterPro" id="IPR037402">
    <property type="entry name" value="YidZ_PBP2"/>
</dbReference>
<dbReference type="RefSeq" id="WP_116271065.1">
    <property type="nucleotide sequence ID" value="NZ_BGZJ01000002.1"/>
</dbReference>
<evidence type="ECO:0000256" key="3">
    <source>
        <dbReference type="ARBA" id="ARBA00023125"/>
    </source>
</evidence>
<evidence type="ECO:0000256" key="1">
    <source>
        <dbReference type="ARBA" id="ARBA00009437"/>
    </source>
</evidence>
<dbReference type="InterPro" id="IPR050389">
    <property type="entry name" value="LysR-type_TF"/>
</dbReference>
<dbReference type="InterPro" id="IPR000847">
    <property type="entry name" value="LysR_HTH_N"/>
</dbReference>
<dbReference type="PANTHER" id="PTHR30118">
    <property type="entry name" value="HTH-TYPE TRANSCRIPTIONAL REGULATOR LEUO-RELATED"/>
    <property type="match status" value="1"/>
</dbReference>
<dbReference type="Proteomes" id="UP000266091">
    <property type="component" value="Unassembled WGS sequence"/>
</dbReference>
<accession>A0A401LJ02</accession>
<dbReference type="InterPro" id="IPR036390">
    <property type="entry name" value="WH_DNA-bd_sf"/>
</dbReference>
<dbReference type="SUPFAM" id="SSF53850">
    <property type="entry name" value="Periplasmic binding protein-like II"/>
    <property type="match status" value="1"/>
</dbReference>
<sequence>MSEKTVLKKKGVSERETDTAAGALPAYVRGIDAESLYFFLTLYRAGSLPRAAEQMGVSLSSANRMLAKLRTYWNDPLFTRSGFLMQPTESAKKRYARVLGLMNTLEDLQHEDRIDPLHLKRTVRLATYDNAFTLGIASVFSEFEKRLPLVRFHVTQADEHLFDDLRANRLDLVFFARQGLHPQLRSIPLVTEPYVCVVRKGHPLTKKAVKFGSLDKADLDPWRQVLINAQPDRYRAPNSPANGWFNPTDPEKIALVVPFFLSVPLCLYETDCYAIVPKATAEMAFDGRKLDFLPITDKAPKLTVYMGWHVRTHTDPGMQIIRSTLKELVSGKLGQEK</sequence>
<comment type="similarity">
    <text evidence="1">Belongs to the LysR transcriptional regulatory family.</text>
</comment>
<dbReference type="InterPro" id="IPR005119">
    <property type="entry name" value="LysR_subst-bd"/>
</dbReference>
<dbReference type="Pfam" id="PF03466">
    <property type="entry name" value="LysR_substrate"/>
    <property type="match status" value="1"/>
</dbReference>
<organism evidence="6 7">
    <name type="scientific">Mesosutterella multiformis</name>
    <dbReference type="NCBI Taxonomy" id="2259133"/>
    <lineage>
        <taxon>Bacteria</taxon>
        <taxon>Pseudomonadati</taxon>
        <taxon>Pseudomonadota</taxon>
        <taxon>Betaproteobacteria</taxon>
        <taxon>Burkholderiales</taxon>
        <taxon>Sutterellaceae</taxon>
        <taxon>Mesosutterella</taxon>
    </lineage>
</organism>
<keyword evidence="2" id="KW-0805">Transcription regulation</keyword>
<dbReference type="Gene3D" id="3.40.190.10">
    <property type="entry name" value="Periplasmic binding protein-like II"/>
    <property type="match status" value="2"/>
</dbReference>
<dbReference type="GO" id="GO:0003700">
    <property type="term" value="F:DNA-binding transcription factor activity"/>
    <property type="evidence" value="ECO:0007669"/>
    <property type="project" value="InterPro"/>
</dbReference>
<dbReference type="OrthoDB" id="8583877at2"/>
<dbReference type="AlphaFoldDB" id="A0A388SHI1"/>
<gene>
    <name evidence="6" type="ORF">MESMUL_22350</name>
</gene>
<feature type="domain" description="HTH lysR-type" evidence="5">
    <location>
        <begin position="31"/>
        <end position="88"/>
    </location>
</feature>
<comment type="caution">
    <text evidence="6">The sequence shown here is derived from an EMBL/GenBank/DDBJ whole genome shotgun (WGS) entry which is preliminary data.</text>
</comment>
<keyword evidence="4" id="KW-0804">Transcription</keyword>
<dbReference type="EMBL" id="BGZJ01000002">
    <property type="protein sequence ID" value="GBO94881.1"/>
    <property type="molecule type" value="Genomic_DNA"/>
</dbReference>
<proteinExistence type="inferred from homology"/>
<keyword evidence="7" id="KW-1185">Reference proteome</keyword>
<dbReference type="Pfam" id="PF00126">
    <property type="entry name" value="HTH_1"/>
    <property type="match status" value="1"/>
</dbReference>
<dbReference type="SUPFAM" id="SSF46785">
    <property type="entry name" value="Winged helix' DNA-binding domain"/>
    <property type="match status" value="1"/>
</dbReference>
<dbReference type="PROSITE" id="PS50931">
    <property type="entry name" value="HTH_LYSR"/>
    <property type="match status" value="1"/>
</dbReference>
<accession>A0A388SHI1</accession>
<evidence type="ECO:0000259" key="5">
    <source>
        <dbReference type="PROSITE" id="PS50931"/>
    </source>
</evidence>
<dbReference type="CDD" id="cd08417">
    <property type="entry name" value="PBP2_Nitroaromatics_like"/>
    <property type="match status" value="1"/>
</dbReference>
<dbReference type="InterPro" id="IPR036388">
    <property type="entry name" value="WH-like_DNA-bd_sf"/>
</dbReference>